<evidence type="ECO:0000256" key="14">
    <source>
        <dbReference type="ARBA" id="ARBA00061233"/>
    </source>
</evidence>
<evidence type="ECO:0000313" key="21">
    <source>
        <dbReference type="EMBL" id="ADD49732.1"/>
    </source>
</evidence>
<reference evidence="21" key="2">
    <citation type="journal article" date="2009" name="Phytopathology">
        <title>Molecular characterization and fungicide sensitivity profiling of Monilinia laxa from cherry orchard in western NY.</title>
        <authorList>
            <person name="Villani S.M."/>
            <person name="Cox K.D."/>
        </authorList>
    </citation>
    <scope>NUCLEOTIDE SEQUENCE</scope>
    <source>
        <strain evidence="21">BitEBR08-1-1</strain>
    </source>
</reference>
<feature type="binding site" description="axial binding residue" evidence="16">
    <location>
        <position position="183"/>
    </location>
    <ligand>
        <name>heme b</name>
        <dbReference type="ChEBI" id="CHEBI:60344"/>
        <label>b562</label>
    </ligand>
    <ligandPart>
        <name>Fe</name>
        <dbReference type="ChEBI" id="CHEBI:18248"/>
    </ligandPart>
</feature>
<dbReference type="SUPFAM" id="SSF81648">
    <property type="entry name" value="a domain/subunit of cytochrome bc1 complex (Ubiquinol-cytochrome c reductase)"/>
    <property type="match status" value="1"/>
</dbReference>
<dbReference type="CDD" id="cd00290">
    <property type="entry name" value="cytochrome_b_C"/>
    <property type="match status" value="1"/>
</dbReference>
<proteinExistence type="evidence at transcript level"/>
<dbReference type="SUPFAM" id="SSF81342">
    <property type="entry name" value="Transmembrane di-heme cytochromes"/>
    <property type="match status" value="1"/>
</dbReference>
<dbReference type="GO" id="GO:0046872">
    <property type="term" value="F:metal ion binding"/>
    <property type="evidence" value="ECO:0007669"/>
    <property type="project" value="UniProtKB-UniRule"/>
</dbReference>
<feature type="transmembrane region" description="Helical" evidence="17">
    <location>
        <begin position="28"/>
        <end position="55"/>
    </location>
</feature>
<evidence type="ECO:0000313" key="25">
    <source>
        <dbReference type="EMBL" id="QYB19399.1"/>
    </source>
</evidence>
<evidence type="ECO:0000259" key="18">
    <source>
        <dbReference type="PROSITE" id="PS51002"/>
    </source>
</evidence>
<dbReference type="InterPro" id="IPR005797">
    <property type="entry name" value="Cyt_b/b6_N"/>
</dbReference>
<dbReference type="InterPro" id="IPR027387">
    <property type="entry name" value="Cytb/b6-like_sf"/>
</dbReference>
<evidence type="ECO:0000256" key="17">
    <source>
        <dbReference type="RuleBase" id="RU362117"/>
    </source>
</evidence>
<evidence type="ECO:0000256" key="12">
    <source>
        <dbReference type="ARBA" id="ARBA00023128"/>
    </source>
</evidence>
<feature type="binding site" description="axial binding residue" evidence="16">
    <location>
        <position position="82"/>
    </location>
    <ligand>
        <name>heme b</name>
        <dbReference type="ChEBI" id="CHEBI:60344"/>
        <label>b562</label>
    </ligand>
    <ligandPart>
        <name>Fe</name>
        <dbReference type="ChEBI" id="CHEBI:18248"/>
    </ligandPart>
</feature>
<dbReference type="Pfam" id="PF00032">
    <property type="entry name" value="Cytochrom_B_C"/>
    <property type="match status" value="1"/>
</dbReference>
<keyword evidence="7 16" id="KW-0479">Metal-binding</keyword>
<dbReference type="GO" id="GO:0006122">
    <property type="term" value="P:mitochondrial electron transport, ubiquinol to cytochrome c"/>
    <property type="evidence" value="ECO:0007669"/>
    <property type="project" value="TreeGrafter"/>
</dbReference>
<dbReference type="EMBL" id="GQ423059">
    <property type="protein sequence ID" value="ADD49732.1"/>
    <property type="molecule type" value="mRNA"/>
</dbReference>
<dbReference type="EMBL" id="MW794295">
    <property type="protein sequence ID" value="QYB19399.1"/>
    <property type="molecule type" value="Genomic_DNA"/>
</dbReference>
<evidence type="ECO:0000313" key="23">
    <source>
        <dbReference type="EMBL" id="ADF43783.1"/>
    </source>
</evidence>
<dbReference type="EMBL" id="MW794297">
    <property type="protein sequence ID" value="QYB19534.1"/>
    <property type="molecule type" value="Genomic_DNA"/>
</dbReference>
<dbReference type="GO" id="GO:0005743">
    <property type="term" value="C:mitochondrial inner membrane"/>
    <property type="evidence" value="ECO:0007669"/>
    <property type="project" value="UniProtKB-SubCell"/>
</dbReference>
<keyword evidence="5 17" id="KW-0679">Respiratory chain</keyword>
<feature type="domain" description="Cytochrome b/b6 C-terminal region profile" evidence="19">
    <location>
        <begin position="212"/>
        <end position="382"/>
    </location>
</feature>
<feature type="transmembrane region" description="Helical" evidence="17">
    <location>
        <begin position="179"/>
        <end position="201"/>
    </location>
</feature>
<comment type="similarity">
    <text evidence="14 17">Belongs to the cytochrome b family.</text>
</comment>
<reference evidence="24" key="5">
    <citation type="submission" date="2020-01" db="EMBL/GenBank/DDBJ databases">
        <authorList>
            <person name="Ozkilinc H."/>
            <person name="Yildiz G."/>
        </authorList>
    </citation>
    <scope>NUCLEOTIDE SEQUENCE</scope>
</reference>
<comment type="cofactor">
    <cofactor evidence="17">
        <name>heme b</name>
        <dbReference type="ChEBI" id="CHEBI:60344"/>
    </cofactor>
    <text evidence="17">Binds 2 heme groups non-covalently.</text>
</comment>
<dbReference type="AlphaFoldDB" id="D3W0Q4"/>
<dbReference type="PROSITE" id="PS51003">
    <property type="entry name" value="CYTB_CTER"/>
    <property type="match status" value="1"/>
</dbReference>
<evidence type="ECO:0000256" key="11">
    <source>
        <dbReference type="ARBA" id="ARBA00023004"/>
    </source>
</evidence>
<sequence length="391" mass="44013">MRIFKSHPLLKLVNSYMIDSPQPSNLSYLWNFGSLLAVCLVIQIITGVTLAMHYNPSVLEAFNSVEHIMRDVNNGWLIRYLHSNTASAFFFIVYLHIGRGLYYGSYRAPRTLVWTIGVVIFILMIVTAFLGYVLPYGQMSLWGATVITNLMSAIPWIGGDIVEFLWGGFSVNNATLNRFFALHFVLPFVLAALALMHLIALHDSAGSGNPLGISGNYDRLAFAPYFLFKDLITIFLFIIILSIFVFFMPNVLGDSDNYIMANPMQTPPAIVPEWYLLPFYAILRSIPNKLLGVIAMLSAILILLAMPFTDLSRSRGIQFRPLSKIAFYIFIANFLILMVLGAKHVESPYIEFGQISTVIYFAHFLIIVPFISLLENSLVELAVLTKEKPSR</sequence>
<feature type="binding site" description="axial binding residue" evidence="16">
    <location>
        <position position="197"/>
    </location>
    <ligand>
        <name>heme b</name>
        <dbReference type="ChEBI" id="CHEBI:60344"/>
        <label>b566</label>
    </ligand>
    <ligandPart>
        <name>Fe</name>
        <dbReference type="ChEBI" id="CHEBI:18248"/>
    </ligandPart>
</feature>
<accession>D3W0Q4</accession>
<dbReference type="EMBL" id="MW794299">
    <property type="protein sequence ID" value="QYB19658.1"/>
    <property type="molecule type" value="Genomic_DNA"/>
</dbReference>
<keyword evidence="4 16" id="KW-0349">Heme</keyword>
<evidence type="ECO:0000256" key="15">
    <source>
        <dbReference type="PIRSR" id="PIRSR038885-1"/>
    </source>
</evidence>
<dbReference type="EMBL" id="MT005827">
    <property type="protein sequence ID" value="QRF72219.1"/>
    <property type="molecule type" value="Genomic_DNA"/>
</dbReference>
<dbReference type="SMR" id="D3W0Q4"/>
<feature type="transmembrane region" description="Helical" evidence="17">
    <location>
        <begin position="112"/>
        <end position="134"/>
    </location>
</feature>
<keyword evidence="10 17" id="KW-1133">Transmembrane helix</keyword>
<evidence type="ECO:0000256" key="9">
    <source>
        <dbReference type="ARBA" id="ARBA00022982"/>
    </source>
</evidence>
<comment type="function">
    <text evidence="17">Component of the ubiquinol-cytochrome c reductase complex (complex III or cytochrome b-c1 complex) that is part of the mitochondrial respiratory chain. The b-c1 complex mediates electron transfer from ubiquinol to cytochrome c. Contributes to the generation of a proton gradient across the mitochondrial membrane that is then used for ATP synthesis.</text>
</comment>
<feature type="transmembrane region" description="Helical" evidence="17">
    <location>
        <begin position="360"/>
        <end position="384"/>
    </location>
</feature>
<dbReference type="EMBL" id="GQ304941">
    <property type="protein sequence ID" value="ACT75643.1"/>
    <property type="molecule type" value="Genomic_DNA"/>
</dbReference>
<evidence type="ECO:0000256" key="4">
    <source>
        <dbReference type="ARBA" id="ARBA00022617"/>
    </source>
</evidence>
<dbReference type="EMBL" id="MW794296">
    <property type="protein sequence ID" value="QYB19472.1"/>
    <property type="molecule type" value="Genomic_DNA"/>
</dbReference>
<feature type="binding site" description="axial binding residue" evidence="16">
    <location>
        <position position="96"/>
    </location>
    <ligand>
        <name>heme b</name>
        <dbReference type="ChEBI" id="CHEBI:60344"/>
        <label>b566</label>
    </ligand>
    <ligandPart>
        <name>Fe</name>
        <dbReference type="ChEBI" id="CHEBI:18248"/>
    </ligandPart>
</feature>
<dbReference type="EMBL" id="MW794300">
    <property type="protein sequence ID" value="QYB19721.1"/>
    <property type="molecule type" value="Genomic_DNA"/>
</dbReference>
<keyword evidence="3 17" id="KW-0813">Transport</keyword>
<feature type="transmembrane region" description="Helical" evidence="17">
    <location>
        <begin position="141"/>
        <end position="159"/>
    </location>
</feature>
<dbReference type="PROSITE" id="PS51002">
    <property type="entry name" value="CYTB_NTER"/>
    <property type="match status" value="1"/>
</dbReference>
<dbReference type="InterPro" id="IPR016174">
    <property type="entry name" value="Di-haem_cyt_TM"/>
</dbReference>
<dbReference type="EMBL" id="GU952814">
    <property type="protein sequence ID" value="ADF43782.1"/>
    <property type="molecule type" value="mRNA"/>
</dbReference>
<dbReference type="EMBL" id="MW794301">
    <property type="protein sequence ID" value="QYB19783.1"/>
    <property type="molecule type" value="Genomic_DNA"/>
</dbReference>
<keyword evidence="13 17" id="KW-0472">Membrane</keyword>
<feature type="transmembrane region" description="Helical" evidence="17">
    <location>
        <begin position="321"/>
        <end position="340"/>
    </location>
</feature>
<evidence type="ECO:0000313" key="22">
    <source>
        <dbReference type="EMBL" id="ADF43782.1"/>
    </source>
</evidence>
<evidence type="ECO:0000256" key="7">
    <source>
        <dbReference type="ARBA" id="ARBA00022723"/>
    </source>
</evidence>
<evidence type="ECO:0000256" key="8">
    <source>
        <dbReference type="ARBA" id="ARBA00022792"/>
    </source>
</evidence>
<name>D3W0Q4_MONFR</name>
<protein>
    <recommendedName>
        <fullName evidence="2 17">Cytochrome b</fullName>
    </recommendedName>
</protein>
<evidence type="ECO:0000256" key="16">
    <source>
        <dbReference type="PIRSR" id="PIRSR038885-2"/>
    </source>
</evidence>
<comment type="cofactor">
    <cofactor evidence="16">
        <name>heme</name>
        <dbReference type="ChEBI" id="CHEBI:30413"/>
    </cofactor>
    <text evidence="16">Binds 2 heme groups non-covalently.</text>
</comment>
<dbReference type="EMBL" id="MW794298">
    <property type="protein sequence ID" value="QYB19596.1"/>
    <property type="molecule type" value="Genomic_DNA"/>
</dbReference>
<reference evidence="22" key="1">
    <citation type="journal article" date="2009" name="Phytopathology">
        <title>Molecular characterization and fungicide sensitivity profiling of Monilinia laxa from a cherry orchard in western NY.</title>
        <authorList>
            <person name="Villani S.M."/>
            <person name="Cox K.D."/>
        </authorList>
    </citation>
    <scope>NUCLEOTIDE SEQUENCE</scope>
    <source>
        <strain evidence="22">MBH12B</strain>
        <strain evidence="23">Peach7c</strain>
    </source>
</reference>
<dbReference type="FunFam" id="1.20.810.10:FF:000002">
    <property type="entry name" value="Cytochrome b"/>
    <property type="match status" value="1"/>
</dbReference>
<gene>
    <name evidence="21" type="primary">cytb</name>
    <name evidence="24" type="synonym">cob</name>
</gene>
<dbReference type="InterPro" id="IPR036150">
    <property type="entry name" value="Cyt_b/b6_C_sf"/>
</dbReference>
<evidence type="ECO:0000256" key="3">
    <source>
        <dbReference type="ARBA" id="ARBA00022448"/>
    </source>
</evidence>
<evidence type="ECO:0000256" key="2">
    <source>
        <dbReference type="ARBA" id="ARBA00013531"/>
    </source>
</evidence>
<dbReference type="Gene3D" id="1.20.810.10">
    <property type="entry name" value="Cytochrome Bc1 Complex, Chain C"/>
    <property type="match status" value="1"/>
</dbReference>
<dbReference type="InterPro" id="IPR048260">
    <property type="entry name" value="Cytochrome_b_C_euk/bac"/>
</dbReference>
<feature type="binding site" evidence="15">
    <location>
        <position position="202"/>
    </location>
    <ligand>
        <name>a ubiquinone</name>
        <dbReference type="ChEBI" id="CHEBI:16389"/>
    </ligand>
</feature>
<evidence type="ECO:0000313" key="20">
    <source>
        <dbReference type="EMBL" id="ACT75643.1"/>
    </source>
</evidence>
<organism evidence="21">
    <name type="scientific">Monilinia fructicola</name>
    <name type="common">Brown rot fungus</name>
    <name type="synonym">Ciboria fructicola</name>
    <dbReference type="NCBI Taxonomy" id="38448"/>
    <lineage>
        <taxon>Eukaryota</taxon>
        <taxon>Fungi</taxon>
        <taxon>Dikarya</taxon>
        <taxon>Ascomycota</taxon>
        <taxon>Pezizomycotina</taxon>
        <taxon>Leotiomycetes</taxon>
        <taxon>Helotiales</taxon>
        <taxon>Sclerotiniaceae</taxon>
        <taxon>Monilinia</taxon>
    </lineage>
</organism>
<dbReference type="GO" id="GO:0008121">
    <property type="term" value="F:quinol-cytochrome-c reductase activity"/>
    <property type="evidence" value="ECO:0007669"/>
    <property type="project" value="InterPro"/>
</dbReference>
<dbReference type="PIRSF" id="PIRSF038885">
    <property type="entry name" value="COB"/>
    <property type="match status" value="1"/>
</dbReference>
<evidence type="ECO:0000256" key="6">
    <source>
        <dbReference type="ARBA" id="ARBA00022692"/>
    </source>
</evidence>
<keyword evidence="12 17" id="KW-0496">Mitochondrion</keyword>
<keyword evidence="11 16" id="KW-0408">Iron</keyword>
<reference evidence="20" key="4">
    <citation type="journal article" date="2010" name="Pest Manag. Sci.">
        <title>An intron in the cytochrome b gene of Monilinia fructicola mitigates the risk of resistance development to QoI fungicides.</title>
        <authorList>
            <person name="Luo C.X."/>
            <person name="Hu M.J."/>
            <person name="Jin X."/>
            <person name="Yin L.F."/>
            <person name="Bryson P.K."/>
            <person name="Schnabel G."/>
        </authorList>
    </citation>
    <scope>NUCLEOTIDE SEQUENCE</scope>
    <source>
        <strain evidence="20">SC99A3</strain>
    </source>
</reference>
<dbReference type="InterPro" id="IPR048259">
    <property type="entry name" value="Cytochrome_b_N_euk/bac"/>
</dbReference>
<feature type="transmembrane region" description="Helical" evidence="17">
    <location>
        <begin position="76"/>
        <end position="97"/>
    </location>
</feature>
<keyword evidence="9 17" id="KW-0249">Electron transport</keyword>
<keyword evidence="8" id="KW-0999">Mitochondrion inner membrane</keyword>
<dbReference type="PANTHER" id="PTHR19271">
    <property type="entry name" value="CYTOCHROME B"/>
    <property type="match status" value="1"/>
</dbReference>
<feature type="transmembrane region" description="Helical" evidence="17">
    <location>
        <begin position="290"/>
        <end position="309"/>
    </location>
</feature>
<dbReference type="CDD" id="cd00284">
    <property type="entry name" value="Cytochrome_b_N"/>
    <property type="match status" value="1"/>
</dbReference>
<feature type="transmembrane region" description="Helical" evidence="17">
    <location>
        <begin position="222"/>
        <end position="248"/>
    </location>
</feature>
<dbReference type="EMBL" id="GU952815">
    <property type="protein sequence ID" value="ADF43783.1"/>
    <property type="molecule type" value="Genomic_DNA"/>
</dbReference>
<dbReference type="PANTHER" id="PTHR19271:SF16">
    <property type="entry name" value="CYTOCHROME B"/>
    <property type="match status" value="1"/>
</dbReference>
<dbReference type="InterPro" id="IPR030689">
    <property type="entry name" value="Cytochrome_b"/>
</dbReference>
<evidence type="ECO:0000256" key="10">
    <source>
        <dbReference type="ARBA" id="ARBA00022989"/>
    </source>
</evidence>
<dbReference type="Pfam" id="PF00033">
    <property type="entry name" value="Cytochrome_B"/>
    <property type="match status" value="1"/>
</dbReference>
<keyword evidence="6 17" id="KW-0812">Transmembrane</keyword>
<evidence type="ECO:0000259" key="19">
    <source>
        <dbReference type="PROSITE" id="PS51003"/>
    </source>
</evidence>
<evidence type="ECO:0000256" key="5">
    <source>
        <dbReference type="ARBA" id="ARBA00022660"/>
    </source>
</evidence>
<dbReference type="GO" id="GO:0045275">
    <property type="term" value="C:respiratory chain complex III"/>
    <property type="evidence" value="ECO:0007669"/>
    <property type="project" value="InterPro"/>
</dbReference>
<dbReference type="GO" id="GO:0016491">
    <property type="term" value="F:oxidoreductase activity"/>
    <property type="evidence" value="ECO:0007669"/>
    <property type="project" value="UniProtKB-UniRule"/>
</dbReference>
<reference evidence="25" key="6">
    <citation type="journal article" date="2021" name="Front. Microbiol.">
        <title>Pan-Mitogenomics Approach Discovers Diversity and Dynamism in the Prominent Brown Rot Fungal Pathogens.</title>
        <authorList>
            <person name="Yildiz G."/>
            <person name="Ozkilinc H."/>
        </authorList>
    </citation>
    <scope>NUCLEOTIDE SEQUENCE</scope>
</reference>
<dbReference type="InterPro" id="IPR005798">
    <property type="entry name" value="Cyt_b/b6_C"/>
</dbReference>
<comment type="subcellular location">
    <subcellularLocation>
        <location evidence="1">Mitochondrion inner membrane</location>
        <topology evidence="1">Multi-pass membrane protein</topology>
    </subcellularLocation>
</comment>
<evidence type="ECO:0000256" key="13">
    <source>
        <dbReference type="ARBA" id="ARBA00023136"/>
    </source>
</evidence>
<evidence type="ECO:0000256" key="1">
    <source>
        <dbReference type="ARBA" id="ARBA00004448"/>
    </source>
</evidence>
<feature type="domain" description="Cytochrome b/b6 N-terminal region profile" evidence="18">
    <location>
        <begin position="1"/>
        <end position="210"/>
    </location>
</feature>
<evidence type="ECO:0000313" key="24">
    <source>
        <dbReference type="EMBL" id="QRF72219.1"/>
    </source>
</evidence>
<reference evidence="21" key="3">
    <citation type="submission" date="2009-07" db="EMBL/GenBank/DDBJ databases">
        <authorList>
            <person name="Hily J.-M."/>
            <person name="Villani S.M."/>
            <person name="Cox K.D."/>
        </authorList>
    </citation>
    <scope>NUCLEOTIDE SEQUENCE</scope>
    <source>
        <strain evidence="21">BitEBR08-1-1</strain>
        <strain evidence="22">MBH12B</strain>
        <strain evidence="23">Peach7c</strain>
    </source>
</reference>
<geneLocation type="mitochondrion" evidence="21"/>